<name>A0AAV1YRD3_9ARAC</name>
<keyword evidence="2" id="KW-1185">Reference proteome</keyword>
<organism evidence="1 2">
    <name type="scientific">Larinioides sclopetarius</name>
    <dbReference type="NCBI Taxonomy" id="280406"/>
    <lineage>
        <taxon>Eukaryota</taxon>
        <taxon>Metazoa</taxon>
        <taxon>Ecdysozoa</taxon>
        <taxon>Arthropoda</taxon>
        <taxon>Chelicerata</taxon>
        <taxon>Arachnida</taxon>
        <taxon>Araneae</taxon>
        <taxon>Araneomorphae</taxon>
        <taxon>Entelegynae</taxon>
        <taxon>Araneoidea</taxon>
        <taxon>Araneidae</taxon>
        <taxon>Larinioides</taxon>
    </lineage>
</organism>
<evidence type="ECO:0000313" key="2">
    <source>
        <dbReference type="Proteomes" id="UP001497382"/>
    </source>
</evidence>
<dbReference type="EMBL" id="CAXIEN010000002">
    <property type="protein sequence ID" value="CAL1261384.1"/>
    <property type="molecule type" value="Genomic_DNA"/>
</dbReference>
<protein>
    <submittedName>
        <fullName evidence="1">Uncharacterized protein</fullName>
    </submittedName>
</protein>
<sequence length="39" mass="4667">MKRQPPKHLEDLNEPTSSLLASSFEEKRKKRKYFLGDFD</sequence>
<reference evidence="1 2" key="1">
    <citation type="submission" date="2024-04" db="EMBL/GenBank/DDBJ databases">
        <authorList>
            <person name="Rising A."/>
            <person name="Reimegard J."/>
            <person name="Sonavane S."/>
            <person name="Akerstrom W."/>
            <person name="Nylinder S."/>
            <person name="Hedman E."/>
            <person name="Kallberg Y."/>
        </authorList>
    </citation>
    <scope>NUCLEOTIDE SEQUENCE [LARGE SCALE GENOMIC DNA]</scope>
</reference>
<dbReference type="Proteomes" id="UP001497382">
    <property type="component" value="Unassembled WGS sequence"/>
</dbReference>
<gene>
    <name evidence="1" type="ORF">LARSCL_LOCUS363</name>
</gene>
<comment type="caution">
    <text evidence="1">The sequence shown here is derived from an EMBL/GenBank/DDBJ whole genome shotgun (WGS) entry which is preliminary data.</text>
</comment>
<evidence type="ECO:0000313" key="1">
    <source>
        <dbReference type="EMBL" id="CAL1261384.1"/>
    </source>
</evidence>
<accession>A0AAV1YRD3</accession>
<dbReference type="AlphaFoldDB" id="A0AAV1YRD3"/>
<proteinExistence type="predicted"/>